<reference evidence="16" key="1">
    <citation type="submission" date="2016-06" db="EMBL/GenBank/DDBJ databases">
        <title>Whole genome sequencing of Thermus brockianus strain GE-1.</title>
        <authorList>
            <person name="Schaefers C."/>
            <person name="Blank S."/>
            <person name="Wiebusch S."/>
            <person name="Elleuche S."/>
            <person name="Antranikian G."/>
        </authorList>
    </citation>
    <scope>NUCLEOTIDE SEQUENCE [LARGE SCALE GENOMIC DNA]</scope>
    <source>
        <strain evidence="16">GE-1</strain>
    </source>
</reference>
<feature type="binding site" evidence="14">
    <location>
        <position position="59"/>
    </location>
    <ligand>
        <name>Fe cation</name>
        <dbReference type="ChEBI" id="CHEBI:24875"/>
    </ligand>
</feature>
<keyword evidence="10 14" id="KW-0456">Lyase</keyword>
<evidence type="ECO:0000256" key="7">
    <source>
        <dbReference type="ARBA" id="ARBA00022723"/>
    </source>
</evidence>
<dbReference type="HAMAP" id="MF_00091">
    <property type="entry name" value="LuxS"/>
    <property type="match status" value="1"/>
</dbReference>
<dbReference type="GO" id="GO:0005506">
    <property type="term" value="F:iron ion binding"/>
    <property type="evidence" value="ECO:0007669"/>
    <property type="project" value="InterPro"/>
</dbReference>
<dbReference type="EC" id="4.4.1.21" evidence="4 14"/>
<dbReference type="GO" id="GO:0043768">
    <property type="term" value="F:S-ribosylhomocysteine lyase activity"/>
    <property type="evidence" value="ECO:0007669"/>
    <property type="project" value="UniProtKB-UniRule"/>
</dbReference>
<dbReference type="AlphaFoldDB" id="A0A1J0LW12"/>
<evidence type="ECO:0000256" key="9">
    <source>
        <dbReference type="ARBA" id="ARBA00023004"/>
    </source>
</evidence>
<keyword evidence="6 14" id="KW-0673">Quorum sensing</keyword>
<evidence type="ECO:0000256" key="13">
    <source>
        <dbReference type="ARBA" id="ARBA00031777"/>
    </source>
</evidence>
<evidence type="ECO:0000256" key="1">
    <source>
        <dbReference type="ARBA" id="ARBA00000297"/>
    </source>
</evidence>
<dbReference type="Gene3D" id="3.30.1360.80">
    <property type="entry name" value="S-ribosylhomocysteinase (LuxS)"/>
    <property type="match status" value="1"/>
</dbReference>
<keyword evidence="9 14" id="KW-0408">Iron</keyword>
<comment type="function">
    <text evidence="11 14">Involved in the synthesis of autoinducer 2 (AI-2) which is secreted by bacteria and is used to communicate both the cell density and the metabolic potential of the environment. The regulation of gene expression in response to changes in cell density is called quorum sensing. Catalyzes the transformation of S-ribosylhomocysteine (RHC) to homocysteine (HC) and 4,5-dihydroxy-2,3-pentadione (DPD).</text>
</comment>
<dbReference type="InterPro" id="IPR037005">
    <property type="entry name" value="LuxS_sf"/>
</dbReference>
<evidence type="ECO:0000313" key="16">
    <source>
        <dbReference type="Proteomes" id="UP000182993"/>
    </source>
</evidence>
<dbReference type="Proteomes" id="UP000182993">
    <property type="component" value="Chromosome"/>
</dbReference>
<dbReference type="Pfam" id="PF02664">
    <property type="entry name" value="LuxS"/>
    <property type="match status" value="1"/>
</dbReference>
<sequence>MVCNEGMAEVESFALDHTKVQAPYVRLAGRKPLAGGVVEKYDLRFAQPNRETIPTASLHTLEHLLAGYLRDHLEGVIDLSPMGCRTGFYLVAEGPLDEERVLVALERALRDVLLHQGPIPGASFRECGNYRDHDLEGAKAWAERVLKAGLRVQPTVPLEGR</sequence>
<dbReference type="STRING" id="56956.A0O31_01560"/>
<dbReference type="PIRSF" id="PIRSF006160">
    <property type="entry name" value="AI2"/>
    <property type="match status" value="1"/>
</dbReference>
<dbReference type="KEGG" id="tbc:A0O31_01560"/>
<dbReference type="EMBL" id="CP016312">
    <property type="protein sequence ID" value="APD09669.1"/>
    <property type="molecule type" value="Genomic_DNA"/>
</dbReference>
<dbReference type="PANTHER" id="PTHR35799">
    <property type="entry name" value="S-RIBOSYLHOMOCYSTEINE LYASE"/>
    <property type="match status" value="1"/>
</dbReference>
<protein>
    <recommendedName>
        <fullName evidence="5 14">S-ribosylhomocysteine lyase</fullName>
        <ecNumber evidence="4 14">4.4.1.21</ecNumber>
    </recommendedName>
    <alternativeName>
        <fullName evidence="12 14">AI-2 synthesis protein</fullName>
    </alternativeName>
    <alternativeName>
        <fullName evidence="13 14">Autoinducer-2 production protein LuxS</fullName>
    </alternativeName>
</protein>
<accession>A0A1J0LW12</accession>
<organism evidence="15 16">
    <name type="scientific">Thermus brockianus</name>
    <dbReference type="NCBI Taxonomy" id="56956"/>
    <lineage>
        <taxon>Bacteria</taxon>
        <taxon>Thermotogati</taxon>
        <taxon>Deinococcota</taxon>
        <taxon>Deinococci</taxon>
        <taxon>Thermales</taxon>
        <taxon>Thermaceae</taxon>
        <taxon>Thermus</taxon>
    </lineage>
</organism>
<evidence type="ECO:0000256" key="11">
    <source>
        <dbReference type="ARBA" id="ARBA00024654"/>
    </source>
</evidence>
<dbReference type="NCBIfam" id="NF002604">
    <property type="entry name" value="PRK02260.1-4"/>
    <property type="match status" value="1"/>
</dbReference>
<dbReference type="PRINTS" id="PR01487">
    <property type="entry name" value="LUXSPROTEIN"/>
</dbReference>
<feature type="binding site" evidence="14">
    <location>
        <position position="63"/>
    </location>
    <ligand>
        <name>Fe cation</name>
        <dbReference type="ChEBI" id="CHEBI:24875"/>
    </ligand>
</feature>
<evidence type="ECO:0000313" key="15">
    <source>
        <dbReference type="EMBL" id="APD09669.1"/>
    </source>
</evidence>
<dbReference type="NCBIfam" id="NF002606">
    <property type="entry name" value="PRK02260.2-4"/>
    <property type="match status" value="1"/>
</dbReference>
<feature type="binding site" evidence="14">
    <location>
        <position position="127"/>
    </location>
    <ligand>
        <name>Fe cation</name>
        <dbReference type="ChEBI" id="CHEBI:24875"/>
    </ligand>
</feature>
<evidence type="ECO:0000256" key="3">
    <source>
        <dbReference type="ARBA" id="ARBA00011738"/>
    </source>
</evidence>
<keyword evidence="7 14" id="KW-0479">Metal-binding</keyword>
<evidence type="ECO:0000256" key="6">
    <source>
        <dbReference type="ARBA" id="ARBA00022654"/>
    </source>
</evidence>
<gene>
    <name evidence="14" type="primary">luxS</name>
    <name evidence="15" type="ORF">A0O31_01560</name>
</gene>
<dbReference type="InterPro" id="IPR003815">
    <property type="entry name" value="S-ribosylhomocysteinase"/>
</dbReference>
<evidence type="ECO:0000256" key="2">
    <source>
        <dbReference type="ARBA" id="ARBA00007311"/>
    </source>
</evidence>
<name>A0A1J0LW12_THEBO</name>
<proteinExistence type="inferred from homology"/>
<dbReference type="PANTHER" id="PTHR35799:SF1">
    <property type="entry name" value="S-RIBOSYLHOMOCYSTEINE LYASE"/>
    <property type="match status" value="1"/>
</dbReference>
<evidence type="ECO:0000256" key="5">
    <source>
        <dbReference type="ARBA" id="ARBA00015130"/>
    </source>
</evidence>
<evidence type="ECO:0000256" key="10">
    <source>
        <dbReference type="ARBA" id="ARBA00023239"/>
    </source>
</evidence>
<comment type="cofactor">
    <cofactor evidence="14">
        <name>Fe cation</name>
        <dbReference type="ChEBI" id="CHEBI:24875"/>
    </cofactor>
    <text evidence="14">Binds 1 Fe cation per subunit.</text>
</comment>
<comment type="similarity">
    <text evidence="2 14">Belongs to the LuxS family.</text>
</comment>
<evidence type="ECO:0000256" key="12">
    <source>
        <dbReference type="ARBA" id="ARBA00030600"/>
    </source>
</evidence>
<keyword evidence="8 14" id="KW-0071">Autoinducer synthesis</keyword>
<comment type="subunit">
    <text evidence="3 14">Homodimer.</text>
</comment>
<evidence type="ECO:0000256" key="8">
    <source>
        <dbReference type="ARBA" id="ARBA00022929"/>
    </source>
</evidence>
<dbReference type="SUPFAM" id="SSF63411">
    <property type="entry name" value="LuxS/MPP-like metallohydrolase"/>
    <property type="match status" value="1"/>
</dbReference>
<evidence type="ECO:0000256" key="14">
    <source>
        <dbReference type="HAMAP-Rule" id="MF_00091"/>
    </source>
</evidence>
<comment type="catalytic activity">
    <reaction evidence="1 14">
        <text>S-(5-deoxy-D-ribos-5-yl)-L-homocysteine = (S)-4,5-dihydroxypentane-2,3-dione + L-homocysteine</text>
        <dbReference type="Rhea" id="RHEA:17753"/>
        <dbReference type="ChEBI" id="CHEBI:29484"/>
        <dbReference type="ChEBI" id="CHEBI:58195"/>
        <dbReference type="ChEBI" id="CHEBI:58199"/>
        <dbReference type="EC" id="4.4.1.21"/>
    </reaction>
</comment>
<dbReference type="InterPro" id="IPR011249">
    <property type="entry name" value="Metalloenz_LuxS/M16"/>
</dbReference>
<dbReference type="GO" id="GO:0009372">
    <property type="term" value="P:quorum sensing"/>
    <property type="evidence" value="ECO:0007669"/>
    <property type="project" value="UniProtKB-UniRule"/>
</dbReference>
<evidence type="ECO:0000256" key="4">
    <source>
        <dbReference type="ARBA" id="ARBA00012240"/>
    </source>
</evidence>